<evidence type="ECO:0000313" key="2">
    <source>
        <dbReference type="EMBL" id="MAA15488.1"/>
    </source>
</evidence>
<keyword evidence="1" id="KW-0732">Signal</keyword>
<dbReference type="GO" id="GO:0043176">
    <property type="term" value="F:amine binding"/>
    <property type="evidence" value="ECO:0007669"/>
    <property type="project" value="InterPro"/>
</dbReference>
<dbReference type="Pfam" id="PF02098">
    <property type="entry name" value="His_binding"/>
    <property type="match status" value="1"/>
</dbReference>
<evidence type="ECO:0000256" key="1">
    <source>
        <dbReference type="SAM" id="SignalP"/>
    </source>
</evidence>
<accession>A0A224YCQ7</accession>
<dbReference type="Gene3D" id="2.40.128.20">
    <property type="match status" value="1"/>
</dbReference>
<organism evidence="2">
    <name type="scientific">Rhipicephalus zambeziensis</name>
    <dbReference type="NCBI Taxonomy" id="60191"/>
    <lineage>
        <taxon>Eukaryota</taxon>
        <taxon>Metazoa</taxon>
        <taxon>Ecdysozoa</taxon>
        <taxon>Arthropoda</taxon>
        <taxon>Chelicerata</taxon>
        <taxon>Arachnida</taxon>
        <taxon>Acari</taxon>
        <taxon>Parasitiformes</taxon>
        <taxon>Ixodida</taxon>
        <taxon>Ixodoidea</taxon>
        <taxon>Ixodidae</taxon>
        <taxon>Rhipicephalinae</taxon>
        <taxon>Rhipicephalus</taxon>
        <taxon>Rhipicephalus</taxon>
    </lineage>
</organism>
<protein>
    <submittedName>
        <fullName evidence="2">Lipocalin</fullName>
    </submittedName>
</protein>
<dbReference type="InterPro" id="IPR002970">
    <property type="entry name" value="Tick_his-bd"/>
</dbReference>
<dbReference type="SUPFAM" id="SSF50814">
    <property type="entry name" value="Lipocalins"/>
    <property type="match status" value="1"/>
</dbReference>
<feature type="signal peptide" evidence="1">
    <location>
        <begin position="1"/>
        <end position="16"/>
    </location>
</feature>
<dbReference type="AlphaFoldDB" id="A0A224YCQ7"/>
<name>A0A224YCQ7_9ACAR</name>
<dbReference type="GO" id="GO:0030682">
    <property type="term" value="P:symbiont-mediated perturbation of host defenses"/>
    <property type="evidence" value="ECO:0007669"/>
    <property type="project" value="InterPro"/>
</dbReference>
<reference evidence="2" key="1">
    <citation type="journal article" date="2017" name="Parasit. Vectors">
        <title>Sialotranscriptomics of Rhipicephalus zambeziensis reveals intricate expression profiles of secretory proteins and suggests tight temporal transcriptional regulation during blood-feeding.</title>
        <authorList>
            <person name="de Castro M.H."/>
            <person name="de Klerk D."/>
            <person name="Pienaar R."/>
            <person name="Rees D.J.G."/>
            <person name="Mans B.J."/>
        </authorList>
    </citation>
    <scope>NUCLEOTIDE SEQUENCE</scope>
    <source>
        <tissue evidence="2">Salivary glands</tissue>
    </source>
</reference>
<dbReference type="InterPro" id="IPR012674">
    <property type="entry name" value="Calycin"/>
</dbReference>
<dbReference type="EMBL" id="GFPF01004342">
    <property type="protein sequence ID" value="MAA15488.1"/>
    <property type="molecule type" value="Transcribed_RNA"/>
</dbReference>
<sequence length="184" mass="20666">MITLPIFLCVLTVARAGPRPDYTEDQIHYPEQKLSAMTNLTEALFVKKRNYNTTTAHRCLSAKKIGDLGDDKYNYTLKARVDGHYFSYPVTMTGSTTGGHKEHNAVTYPESPSEPETLHKIVTMNKEHTCFVLARDNGASHVKECFMAMTKDAAEKDIPEQCENVYKTYCPGNSITLYEQGCEA</sequence>
<feature type="chain" id="PRO_5012601215" evidence="1">
    <location>
        <begin position="17"/>
        <end position="184"/>
    </location>
</feature>
<proteinExistence type="predicted"/>